<organism evidence="2">
    <name type="scientific">bioreactor metagenome</name>
    <dbReference type="NCBI Taxonomy" id="1076179"/>
    <lineage>
        <taxon>unclassified sequences</taxon>
        <taxon>metagenomes</taxon>
        <taxon>ecological metagenomes</taxon>
    </lineage>
</organism>
<name>A0A644ZUN8_9ZZZZ</name>
<sequence length="142" mass="14402">MWRGPFAYGQATAVSTRDEVMGPTISPTARALTPAIRSPRRPRRLLPTAHPSGGQATAGAPKIRSSDGGPGPGSAPRTDGQGLGIRTTNRGPGPEILPTKRGPGPEILLHGLWTDILGPWTASSCTSTANGGRTCGATAGSG</sequence>
<feature type="region of interest" description="Disordered" evidence="1">
    <location>
        <begin position="1"/>
        <end position="103"/>
    </location>
</feature>
<evidence type="ECO:0000313" key="2">
    <source>
        <dbReference type="EMBL" id="MPM42373.1"/>
    </source>
</evidence>
<proteinExistence type="predicted"/>
<comment type="caution">
    <text evidence="2">The sequence shown here is derived from an EMBL/GenBank/DDBJ whole genome shotgun (WGS) entry which is preliminary data.</text>
</comment>
<evidence type="ECO:0000256" key="1">
    <source>
        <dbReference type="SAM" id="MobiDB-lite"/>
    </source>
</evidence>
<dbReference type="AlphaFoldDB" id="A0A644ZUN8"/>
<accession>A0A644ZUN8</accession>
<gene>
    <name evidence="2" type="ORF">SDC9_89038</name>
</gene>
<dbReference type="EMBL" id="VSSQ01009706">
    <property type="protein sequence ID" value="MPM42373.1"/>
    <property type="molecule type" value="Genomic_DNA"/>
</dbReference>
<reference evidence="2" key="1">
    <citation type="submission" date="2019-08" db="EMBL/GenBank/DDBJ databases">
        <authorList>
            <person name="Kucharzyk K."/>
            <person name="Murdoch R.W."/>
            <person name="Higgins S."/>
            <person name="Loffler F."/>
        </authorList>
    </citation>
    <scope>NUCLEOTIDE SEQUENCE</scope>
</reference>
<protein>
    <submittedName>
        <fullName evidence="2">Uncharacterized protein</fullName>
    </submittedName>
</protein>